<dbReference type="EMBL" id="GGEC01080919">
    <property type="protein sequence ID" value="MBX61403.1"/>
    <property type="molecule type" value="Transcribed_RNA"/>
</dbReference>
<dbReference type="AlphaFoldDB" id="A0A2P2Q3B5"/>
<organism evidence="1">
    <name type="scientific">Rhizophora mucronata</name>
    <name type="common">Asiatic mangrove</name>
    <dbReference type="NCBI Taxonomy" id="61149"/>
    <lineage>
        <taxon>Eukaryota</taxon>
        <taxon>Viridiplantae</taxon>
        <taxon>Streptophyta</taxon>
        <taxon>Embryophyta</taxon>
        <taxon>Tracheophyta</taxon>
        <taxon>Spermatophyta</taxon>
        <taxon>Magnoliopsida</taxon>
        <taxon>eudicotyledons</taxon>
        <taxon>Gunneridae</taxon>
        <taxon>Pentapetalae</taxon>
        <taxon>rosids</taxon>
        <taxon>fabids</taxon>
        <taxon>Malpighiales</taxon>
        <taxon>Rhizophoraceae</taxon>
        <taxon>Rhizophora</taxon>
    </lineage>
</organism>
<name>A0A2P2Q3B5_RHIMU</name>
<protein>
    <submittedName>
        <fullName evidence="1">Uncharacterized protein</fullName>
    </submittedName>
</protein>
<proteinExistence type="predicted"/>
<evidence type="ECO:0000313" key="1">
    <source>
        <dbReference type="EMBL" id="MBX61403.1"/>
    </source>
</evidence>
<sequence length="24" mass="2918">MEQQNPMIICLLIMYFVGMKIYHT</sequence>
<reference evidence="1" key="1">
    <citation type="submission" date="2018-02" db="EMBL/GenBank/DDBJ databases">
        <title>Rhizophora mucronata_Transcriptome.</title>
        <authorList>
            <person name="Meera S.P."/>
            <person name="Sreeshan A."/>
            <person name="Augustine A."/>
        </authorList>
    </citation>
    <scope>NUCLEOTIDE SEQUENCE</scope>
    <source>
        <tissue evidence="1">Leaf</tissue>
    </source>
</reference>
<accession>A0A2P2Q3B5</accession>